<dbReference type="eggNOG" id="COG0438">
    <property type="taxonomic scope" value="Bacteria"/>
</dbReference>
<keyword evidence="4" id="KW-1185">Reference proteome</keyword>
<feature type="domain" description="Glycosyl transferase family 1" evidence="1">
    <location>
        <begin position="112"/>
        <end position="264"/>
    </location>
</feature>
<accession>W9VCK9</accession>
<dbReference type="SUPFAM" id="SSF53756">
    <property type="entry name" value="UDP-Glycosyltransferase/glycogen phosphorylase"/>
    <property type="match status" value="1"/>
</dbReference>
<dbReference type="Gene3D" id="3.40.50.2000">
    <property type="entry name" value="Glycogen Phosphorylase B"/>
    <property type="match status" value="2"/>
</dbReference>
<evidence type="ECO:0000259" key="1">
    <source>
        <dbReference type="Pfam" id="PF00534"/>
    </source>
</evidence>
<proteinExistence type="predicted"/>
<dbReference type="STRING" id="1249627.D779_0016"/>
<dbReference type="Proteomes" id="UP000019460">
    <property type="component" value="Unassembled WGS sequence"/>
</dbReference>
<organism evidence="3 4">
    <name type="scientific">Imhoffiella purpurea</name>
    <dbReference type="NCBI Taxonomy" id="1249627"/>
    <lineage>
        <taxon>Bacteria</taxon>
        <taxon>Pseudomonadati</taxon>
        <taxon>Pseudomonadota</taxon>
        <taxon>Gammaproteobacteria</taxon>
        <taxon>Chromatiales</taxon>
        <taxon>Chromatiaceae</taxon>
        <taxon>Imhoffiella</taxon>
    </lineage>
</organism>
<dbReference type="EMBL" id="AONC01000001">
    <property type="protein sequence ID" value="EXJ17189.1"/>
    <property type="molecule type" value="Genomic_DNA"/>
</dbReference>
<dbReference type="GO" id="GO:0016757">
    <property type="term" value="F:glycosyltransferase activity"/>
    <property type="evidence" value="ECO:0007669"/>
    <property type="project" value="InterPro"/>
</dbReference>
<evidence type="ECO:0000259" key="2">
    <source>
        <dbReference type="Pfam" id="PF13439"/>
    </source>
</evidence>
<evidence type="ECO:0000313" key="4">
    <source>
        <dbReference type="Proteomes" id="UP000019460"/>
    </source>
</evidence>
<keyword evidence="3" id="KW-0808">Transferase</keyword>
<gene>
    <name evidence="3" type="ORF">D779_0016</name>
</gene>
<dbReference type="GO" id="GO:1901135">
    <property type="term" value="P:carbohydrate derivative metabolic process"/>
    <property type="evidence" value="ECO:0007669"/>
    <property type="project" value="UniProtKB-ARBA"/>
</dbReference>
<dbReference type="Pfam" id="PF13439">
    <property type="entry name" value="Glyco_transf_4"/>
    <property type="match status" value="1"/>
</dbReference>
<dbReference type="PANTHER" id="PTHR12526">
    <property type="entry name" value="GLYCOSYLTRANSFERASE"/>
    <property type="match status" value="1"/>
</dbReference>
<dbReference type="Pfam" id="PF00534">
    <property type="entry name" value="Glycos_transf_1"/>
    <property type="match status" value="1"/>
</dbReference>
<reference evidence="3 4" key="1">
    <citation type="submission" date="2012-11" db="EMBL/GenBank/DDBJ databases">
        <title>Genome assembly of Thiorhodococcus sp. AK35.</title>
        <authorList>
            <person name="Nupur N."/>
            <person name="Khatri I."/>
            <person name="Subramanian S."/>
            <person name="Pinnaka A."/>
        </authorList>
    </citation>
    <scope>NUCLEOTIDE SEQUENCE [LARGE SCALE GENOMIC DNA]</scope>
    <source>
        <strain evidence="3 4">AK35</strain>
    </source>
</reference>
<dbReference type="CDD" id="cd03811">
    <property type="entry name" value="GT4_GT28_WabH-like"/>
    <property type="match status" value="1"/>
</dbReference>
<dbReference type="AlphaFoldDB" id="W9VCK9"/>
<dbReference type="InterPro" id="IPR001296">
    <property type="entry name" value="Glyco_trans_1"/>
</dbReference>
<feature type="domain" description="Glycosyltransferase subfamily 4-like N-terminal" evidence="2">
    <location>
        <begin position="3"/>
        <end position="92"/>
    </location>
</feature>
<sequence>MMHYSAALAVFGARLARLPARTVGSFRGPVFEHMRHYERGLRRRAFLRFAVGSTARLADRMIVPSQGTADELHRHFLGPAKRTVVIPNGIDRAEAASLAAEPVVGLETLDPGLPLLCVAARLSPEKDVGLLLEAFRQIQGSCPAALAVVGDGPQRAELEGRVADWGLNDRVVFLGHRDNVYPYLRRADLYVHTCKFEGFGYTMLEAMCCGTPVVATDCPYGPREVIGDDRYGVLVPPEDPGALASGILSLLRDPERLARLSEQGMARAEQLSTARMAERYGAVFDGLMSSENLTG</sequence>
<dbReference type="InterPro" id="IPR028098">
    <property type="entry name" value="Glyco_trans_4-like_N"/>
</dbReference>
<comment type="caution">
    <text evidence="3">The sequence shown here is derived from an EMBL/GenBank/DDBJ whole genome shotgun (WGS) entry which is preliminary data.</text>
</comment>
<name>W9VCK9_9GAMM</name>
<evidence type="ECO:0000313" key="3">
    <source>
        <dbReference type="EMBL" id="EXJ17189.1"/>
    </source>
</evidence>
<protein>
    <submittedName>
        <fullName evidence="3">Glycosyltransferase</fullName>
    </submittedName>
</protein>